<dbReference type="SUPFAM" id="SSF51735">
    <property type="entry name" value="NAD(P)-binding Rossmann-fold domains"/>
    <property type="match status" value="1"/>
</dbReference>
<proteinExistence type="predicted"/>
<dbReference type="EMBL" id="JBIAFJ010000014">
    <property type="protein sequence ID" value="MFE9171321.1"/>
    <property type="molecule type" value="Genomic_DNA"/>
</dbReference>
<evidence type="ECO:0000313" key="3">
    <source>
        <dbReference type="Proteomes" id="UP001601197"/>
    </source>
</evidence>
<feature type="region of interest" description="Disordered" evidence="1">
    <location>
        <begin position="38"/>
        <end position="58"/>
    </location>
</feature>
<evidence type="ECO:0008006" key="4">
    <source>
        <dbReference type="Google" id="ProtNLM"/>
    </source>
</evidence>
<reference evidence="2 3" key="1">
    <citation type="submission" date="2024-10" db="EMBL/GenBank/DDBJ databases">
        <title>The Natural Products Discovery Center: Release of the First 8490 Sequenced Strains for Exploring Actinobacteria Biosynthetic Diversity.</title>
        <authorList>
            <person name="Kalkreuter E."/>
            <person name="Kautsar S.A."/>
            <person name="Yang D."/>
            <person name="Bader C.D."/>
            <person name="Teijaro C.N."/>
            <person name="Fluegel L."/>
            <person name="Davis C.M."/>
            <person name="Simpson J.R."/>
            <person name="Lauterbach L."/>
            <person name="Steele A.D."/>
            <person name="Gui C."/>
            <person name="Meng S."/>
            <person name="Li G."/>
            <person name="Viehrig K."/>
            <person name="Ye F."/>
            <person name="Su P."/>
            <person name="Kiefer A.F."/>
            <person name="Nichols A."/>
            <person name="Cepeda A.J."/>
            <person name="Yan W."/>
            <person name="Fan B."/>
            <person name="Jiang Y."/>
            <person name="Adhikari A."/>
            <person name="Zheng C.-J."/>
            <person name="Schuster L."/>
            <person name="Cowan T.M."/>
            <person name="Smanski M.J."/>
            <person name="Chevrette M.G."/>
            <person name="De Carvalho L.P.S."/>
            <person name="Shen B."/>
        </authorList>
    </citation>
    <scope>NUCLEOTIDE SEQUENCE [LARGE SCALE GENOMIC DNA]</scope>
    <source>
        <strain evidence="2 3">NPDC007147</strain>
    </source>
</reference>
<feature type="compositionally biased region" description="Low complexity" evidence="1">
    <location>
        <begin position="45"/>
        <end position="58"/>
    </location>
</feature>
<organism evidence="2 3">
    <name type="scientific">Streptomyces kebangsaanensis</name>
    <dbReference type="NCBI Taxonomy" id="864058"/>
    <lineage>
        <taxon>Bacteria</taxon>
        <taxon>Bacillati</taxon>
        <taxon>Actinomycetota</taxon>
        <taxon>Actinomycetes</taxon>
        <taxon>Kitasatosporales</taxon>
        <taxon>Streptomycetaceae</taxon>
        <taxon>Streptomyces</taxon>
    </lineage>
</organism>
<dbReference type="InterPro" id="IPR036291">
    <property type="entry name" value="NAD(P)-bd_dom_sf"/>
</dbReference>
<comment type="caution">
    <text evidence="2">The sequence shown here is derived from an EMBL/GenBank/DDBJ whole genome shotgun (WGS) entry which is preliminary data.</text>
</comment>
<protein>
    <recommendedName>
        <fullName evidence="4">HTH domain-containing protein</fullName>
    </recommendedName>
</protein>
<gene>
    <name evidence="2" type="ORF">ACFYNZ_17650</name>
</gene>
<accession>A0ABW6KU35</accession>
<keyword evidence="3" id="KW-1185">Reference proteome</keyword>
<name>A0ABW6KU35_9ACTN</name>
<dbReference type="Gene3D" id="3.40.50.720">
    <property type="entry name" value="NAD(P)-binding Rossmann-like Domain"/>
    <property type="match status" value="1"/>
</dbReference>
<sequence length="99" mass="10701">MNAAAPIPLVTEANHGIGRATVHQLADPGHVVLLRARRPKDAESAAEPAQPARRPRTAPVRLLGEDGAIPEQVAAELSVSRSTLYRELRKHRESTSREG</sequence>
<evidence type="ECO:0000313" key="2">
    <source>
        <dbReference type="EMBL" id="MFE9171321.1"/>
    </source>
</evidence>
<dbReference type="RefSeq" id="WP_388348134.1">
    <property type="nucleotide sequence ID" value="NZ_JBIAFJ010000014.1"/>
</dbReference>
<evidence type="ECO:0000256" key="1">
    <source>
        <dbReference type="SAM" id="MobiDB-lite"/>
    </source>
</evidence>
<dbReference type="Proteomes" id="UP001601197">
    <property type="component" value="Unassembled WGS sequence"/>
</dbReference>